<gene>
    <name evidence="1" type="ORF">YA0849_31920</name>
</gene>
<comment type="caution">
    <text evidence="1">The sequence shown here is derived from an EMBL/GenBank/DDBJ whole genome shotgun (WGS) entry which is preliminary data.</text>
</comment>
<proteinExistence type="predicted"/>
<reference evidence="1 2" key="1">
    <citation type="submission" date="2020-12" db="EMBL/GenBank/DDBJ databases">
        <title>Comparative genomic insights into the epidemiology and virulence of plant pathogenic Pseudomonads from Turkey.</title>
        <authorList>
            <person name="Dillon M."/>
            <person name="Ruiz-Bedoya T."/>
            <person name="Bendalovic-Torma C."/>
            <person name="Guttman K.M."/>
            <person name="Kwak H."/>
            <person name="Middleton M.A."/>
            <person name="Wang P.W."/>
            <person name="Horuz S."/>
            <person name="Aysan Y."/>
            <person name="Guttman D.S."/>
        </authorList>
    </citation>
    <scope>NUCLEOTIDE SEQUENCE [LARGE SCALE GENOMIC DNA]</scope>
    <source>
        <strain evidence="1 2">S4_EA_3a</strain>
    </source>
</reference>
<dbReference type="RefSeq" id="WP_198718544.1">
    <property type="nucleotide sequence ID" value="NZ_JAEILD010000233.1"/>
</dbReference>
<dbReference type="EMBL" id="JAEILD010000233">
    <property type="protein sequence ID" value="MBI6653556.1"/>
    <property type="molecule type" value="Genomic_DNA"/>
</dbReference>
<dbReference type="Proteomes" id="UP000614123">
    <property type="component" value="Unassembled WGS sequence"/>
</dbReference>
<keyword evidence="2" id="KW-1185">Reference proteome</keyword>
<evidence type="ECO:0000313" key="1">
    <source>
        <dbReference type="EMBL" id="MBI6653556.1"/>
    </source>
</evidence>
<evidence type="ECO:0008006" key="3">
    <source>
        <dbReference type="Google" id="ProtNLM"/>
    </source>
</evidence>
<organism evidence="1 2">
    <name type="scientific">Pseudomonas veronii</name>
    <dbReference type="NCBI Taxonomy" id="76761"/>
    <lineage>
        <taxon>Bacteria</taxon>
        <taxon>Pseudomonadati</taxon>
        <taxon>Pseudomonadota</taxon>
        <taxon>Gammaproteobacteria</taxon>
        <taxon>Pseudomonadales</taxon>
        <taxon>Pseudomonadaceae</taxon>
        <taxon>Pseudomonas</taxon>
    </lineage>
</organism>
<sequence length="557" mass="60959">MGRSFAWVFPLCLVAVFGAGCSSHKGLPPAKPKPVVLTADDHHAKVIFRMLSTESQVSFSAGPEGNLSSVGVVYNDSLEQQAPAFVRGLPVQRIALLLSMAAVGGCVSQPVSLSKSAVKAYGVFLGQPVVADTVFRDGDRLNFQLVAPKTDAKPERTVVQLEASCSVAQLRAAYIDSPFARVYINRQNGVYVGARSLTSSLYSGLTSNPSFIHACSETPQPDWRVVSVKEDDQWVMLDRHSIKQQGSETLFWGAYDNKKIVTDASQGTPSAQKREHYAVDCTEQKFRRLASYDVDIFNSVIDGETPQNPVVKTVAQARDDYKLLFKTLCAGAEQLKQLPTYKPRYKVRAVPSPYSVGTPMLSAINALNLQPAAKKLSYVATSRTPTRKGGASLVYEENFLTTDSASGQVVVDVRSEAYEIRRVTWRGLIVLASTITTFDQKVGTYELKSLSFSGDWQRMPIGSLLSYSAQGRQHGAEQRWGDGKGYAVDCTVKRELDADELSAGLTGKAKEMGCTTQGDKHAIVRKFYYLADYGYFFAWGTQSNSLSGDEVHILSVR</sequence>
<dbReference type="PROSITE" id="PS51257">
    <property type="entry name" value="PROKAR_LIPOPROTEIN"/>
    <property type="match status" value="1"/>
</dbReference>
<name>A0ABS0VPV8_PSEVE</name>
<accession>A0ABS0VPV8</accession>
<protein>
    <recommendedName>
        <fullName evidence="3">Lipoprotein</fullName>
    </recommendedName>
</protein>
<evidence type="ECO:0000313" key="2">
    <source>
        <dbReference type="Proteomes" id="UP000614123"/>
    </source>
</evidence>